<organism evidence="1 2">
    <name type="scientific">Cyanobacterium aponinum 0216</name>
    <dbReference type="NCBI Taxonomy" id="2676140"/>
    <lineage>
        <taxon>Bacteria</taxon>
        <taxon>Bacillati</taxon>
        <taxon>Cyanobacteriota</taxon>
        <taxon>Cyanophyceae</taxon>
        <taxon>Oscillatoriophycideae</taxon>
        <taxon>Chroococcales</taxon>
        <taxon>Geminocystaceae</taxon>
        <taxon>Cyanobacterium</taxon>
    </lineage>
</organism>
<comment type="caution">
    <text evidence="1">The sequence shown here is derived from an EMBL/GenBank/DDBJ whole genome shotgun (WGS) entry which is preliminary data.</text>
</comment>
<evidence type="ECO:0000313" key="2">
    <source>
        <dbReference type="Proteomes" id="UP000437131"/>
    </source>
</evidence>
<gene>
    <name evidence="1" type="ORF">GGC33_01705</name>
</gene>
<protein>
    <submittedName>
        <fullName evidence="1">Thioredoxin family protein</fullName>
    </submittedName>
</protein>
<dbReference type="AlphaFoldDB" id="A0A844GSA6"/>
<dbReference type="SUPFAM" id="SSF52833">
    <property type="entry name" value="Thioredoxin-like"/>
    <property type="match status" value="1"/>
</dbReference>
<dbReference type="NCBIfam" id="NF038096">
    <property type="entry name" value="thylak_slr1796"/>
    <property type="match status" value="1"/>
</dbReference>
<name>A0A844GSA6_9CHRO</name>
<dbReference type="InterPro" id="IPR048069">
    <property type="entry name" value="Thylak_slr1796"/>
</dbReference>
<sequence length="196" mass="22153">MSIAPFISGLIKVCLILFCSLSIWLTNTSSSYADINNDRYDGNIFVVYAGNGSLVPPKLTLKQSFDRKIPVILVYYLDDNSDSKQFAFIVSRLQEFYGKVASIIPVSVDSIPVKEKYQPDEVGYYYRGAIPQTVVLDENRQKVFDEAGVIQFEAVDDVLRKVFNLLPRSQSVELKRKTFNEFNSELVPEEKGNGQS</sequence>
<accession>A0A844GSA6</accession>
<dbReference type="Gene3D" id="3.40.30.10">
    <property type="entry name" value="Glutaredoxin"/>
    <property type="match status" value="1"/>
</dbReference>
<dbReference type="RefSeq" id="WP_015218158.1">
    <property type="nucleotide sequence ID" value="NZ_WMIA01000001.1"/>
</dbReference>
<reference evidence="1 2" key="1">
    <citation type="submission" date="2019-11" db="EMBL/GenBank/DDBJ databases">
        <title>Isolation of a new High Light Tolerant Cyanobacteria.</title>
        <authorList>
            <person name="Dobson Z."/>
            <person name="Vaughn N."/>
            <person name="Vaughn M."/>
            <person name="Fromme P."/>
            <person name="Mazor Y."/>
        </authorList>
    </citation>
    <scope>NUCLEOTIDE SEQUENCE [LARGE SCALE GENOMIC DNA]</scope>
    <source>
        <strain evidence="1 2">0216</strain>
    </source>
</reference>
<evidence type="ECO:0000313" key="1">
    <source>
        <dbReference type="EMBL" id="MTF37648.1"/>
    </source>
</evidence>
<proteinExistence type="predicted"/>
<dbReference type="InterPro" id="IPR036249">
    <property type="entry name" value="Thioredoxin-like_sf"/>
</dbReference>
<dbReference type="EMBL" id="WMIA01000001">
    <property type="protein sequence ID" value="MTF37648.1"/>
    <property type="molecule type" value="Genomic_DNA"/>
</dbReference>
<dbReference type="Proteomes" id="UP000437131">
    <property type="component" value="Unassembled WGS sequence"/>
</dbReference>